<dbReference type="AlphaFoldDB" id="A0A9J7M3L0"/>
<evidence type="ECO:0000256" key="12">
    <source>
        <dbReference type="SAM" id="Coils"/>
    </source>
</evidence>
<feature type="compositionally biased region" description="Polar residues" evidence="13">
    <location>
        <begin position="438"/>
        <end position="447"/>
    </location>
</feature>
<dbReference type="GO" id="GO:0006302">
    <property type="term" value="P:double-strand break repair"/>
    <property type="evidence" value="ECO:0000318"/>
    <property type="project" value="GO_Central"/>
</dbReference>
<organism evidence="15 16">
    <name type="scientific">Branchiostoma floridae</name>
    <name type="common">Florida lancelet</name>
    <name type="synonym">Amphioxus</name>
    <dbReference type="NCBI Taxonomy" id="7739"/>
    <lineage>
        <taxon>Eukaryota</taxon>
        <taxon>Metazoa</taxon>
        <taxon>Chordata</taxon>
        <taxon>Cephalochordata</taxon>
        <taxon>Leptocardii</taxon>
        <taxon>Amphioxiformes</taxon>
        <taxon>Branchiostomatidae</taxon>
        <taxon>Branchiostoma</taxon>
    </lineage>
</organism>
<evidence type="ECO:0000256" key="6">
    <source>
        <dbReference type="ARBA" id="ARBA00022763"/>
    </source>
</evidence>
<keyword evidence="10" id="KW-0539">Nucleus</keyword>
<keyword evidence="15" id="KW-1185">Reference proteome</keyword>
<dbReference type="InterPro" id="IPR018957">
    <property type="entry name" value="Znf_C3HC4_RING-type"/>
</dbReference>
<evidence type="ECO:0000256" key="8">
    <source>
        <dbReference type="ARBA" id="ARBA00022786"/>
    </source>
</evidence>
<feature type="compositionally biased region" description="Basic and acidic residues" evidence="13">
    <location>
        <begin position="312"/>
        <end position="322"/>
    </location>
</feature>
<evidence type="ECO:0000313" key="15">
    <source>
        <dbReference type="Proteomes" id="UP000001554"/>
    </source>
</evidence>
<keyword evidence="12" id="KW-0175">Coiled coil</keyword>
<evidence type="ECO:0000256" key="3">
    <source>
        <dbReference type="ARBA" id="ARBA00012483"/>
    </source>
</evidence>
<dbReference type="GO" id="GO:0005634">
    <property type="term" value="C:nucleus"/>
    <property type="evidence" value="ECO:0000318"/>
    <property type="project" value="GO_Central"/>
</dbReference>
<dbReference type="GO" id="GO:0004842">
    <property type="term" value="F:ubiquitin-protein transferase activity"/>
    <property type="evidence" value="ECO:0000318"/>
    <property type="project" value="GO_Central"/>
</dbReference>
<proteinExistence type="predicted"/>
<feature type="compositionally biased region" description="Basic residues" evidence="13">
    <location>
        <begin position="457"/>
        <end position="466"/>
    </location>
</feature>
<dbReference type="InterPro" id="IPR001841">
    <property type="entry name" value="Znf_RING"/>
</dbReference>
<reference evidence="16" key="2">
    <citation type="submission" date="2025-08" db="UniProtKB">
        <authorList>
            <consortium name="RefSeq"/>
        </authorList>
    </citation>
    <scope>IDENTIFICATION</scope>
    <source>
        <strain evidence="16">S238N-H82</strain>
        <tissue evidence="16">Testes</tissue>
    </source>
</reference>
<evidence type="ECO:0000256" key="5">
    <source>
        <dbReference type="ARBA" id="ARBA00022723"/>
    </source>
</evidence>
<evidence type="ECO:0000256" key="9">
    <source>
        <dbReference type="ARBA" id="ARBA00022833"/>
    </source>
</evidence>
<comment type="catalytic activity">
    <reaction evidence="1">
        <text>S-ubiquitinyl-[E2 ubiquitin-conjugating enzyme]-L-cysteine + [acceptor protein]-L-lysine = [E2 ubiquitin-conjugating enzyme]-L-cysteine + N(6)-ubiquitinyl-[acceptor protein]-L-lysine.</text>
        <dbReference type="EC" id="2.3.2.27"/>
    </reaction>
</comment>
<feature type="region of interest" description="Disordered" evidence="13">
    <location>
        <begin position="436"/>
        <end position="694"/>
    </location>
</feature>
<dbReference type="InterPro" id="IPR013083">
    <property type="entry name" value="Znf_RING/FYVE/PHD"/>
</dbReference>
<sequence>MAPPKRKSSQTVDYSQKPALSEVICPICMEILVEPVTMPCSHELCMPCFQENVQNGEANFVCPMCRLRISSWARKNAREHTLVNKERWAQIQRYFPEKCERRLRGEENDTLDDLSDEELPITNFPVVSEPGELRREYEEQMKKFEEQRKKEQEAALKASMEYIQRMQEEEEQQRREREEKLKKDEEVARQLMEMGVRSPAVQGKDKNDSDVVIVTPTNSRVSSKQTNGSGSIMSFLSPRSNNKREPEPEKYITPPPSCCRKGLHGNDICQPGSSKKSSPYQETDTNTKDRSSTSSLEIGEGSPNTSGHNSSHHSDKENRSEPSSRPGSFTVAPRVNRSSSGSLKELLPTLENVSRSASVESRDSITEELNHFKPIHSSPRTPPKKGADGRPLSPVIVRSTPRNLNSADFGKDTSYELEGSSKVLQRWLRVMEERNAAQEISTKSRATCTAGVESSPKRKTRNRSRNVKREPASALEESVADEKGETAARQYEVPDTLDSDSDSTDIERESPRKKVRVVEVNSSQGDRNVHSNVSVKEEGPLQPKNVPNKGKGKVKQKQSKPQRRPSGSKTIDSYFEASPPQSVPEGLLKTKVTNGNGPTELPTQDDSDKDSEVSSTRGTPRKRKASRRQRNTTRGASTTQQKTEEDSTDASAKPSGKRTCKTKHTEPDVATNTTDNTSNQNGENGHRLTPEEEDHLLALRLQKQFDLESRRQVEPNRKKGTIDEYMLRGSRKRTQSTAKV</sequence>
<feature type="coiled-coil region" evidence="12">
    <location>
        <begin position="134"/>
        <end position="187"/>
    </location>
</feature>
<dbReference type="GO" id="GO:0008270">
    <property type="term" value="F:zinc ion binding"/>
    <property type="evidence" value="ECO:0007669"/>
    <property type="project" value="UniProtKB-KW"/>
</dbReference>
<name>A0A9J7M3L0_BRAFL</name>
<evidence type="ECO:0000256" key="13">
    <source>
        <dbReference type="SAM" id="MobiDB-lite"/>
    </source>
</evidence>
<feature type="compositionally biased region" description="Acidic residues" evidence="13">
    <location>
        <begin position="495"/>
        <end position="504"/>
    </location>
</feature>
<feature type="compositionally biased region" description="Polar residues" evidence="13">
    <location>
        <begin position="591"/>
        <end position="602"/>
    </location>
</feature>
<dbReference type="GO" id="GO:0031491">
    <property type="term" value="F:nucleosome binding"/>
    <property type="evidence" value="ECO:0000318"/>
    <property type="project" value="GO_Central"/>
</dbReference>
<dbReference type="CDD" id="cd22249">
    <property type="entry name" value="UDM1_RNF168_RNF169-like"/>
    <property type="match status" value="1"/>
</dbReference>
<dbReference type="SMART" id="SM00184">
    <property type="entry name" value="RING"/>
    <property type="match status" value="1"/>
</dbReference>
<dbReference type="CDD" id="cd21932">
    <property type="entry name" value="MIU2_RNF168-like"/>
    <property type="match status" value="1"/>
</dbReference>
<dbReference type="KEGG" id="bfo:118427630"/>
<feature type="region of interest" description="Disordered" evidence="13">
    <location>
        <begin position="195"/>
        <end position="413"/>
    </location>
</feature>
<evidence type="ECO:0000313" key="16">
    <source>
        <dbReference type="RefSeq" id="XP_035693398.1"/>
    </source>
</evidence>
<feature type="compositionally biased region" description="Polar residues" evidence="13">
    <location>
        <begin position="215"/>
        <end position="240"/>
    </location>
</feature>
<feature type="compositionally biased region" description="Polar residues" evidence="13">
    <location>
        <begin position="271"/>
        <end position="284"/>
    </location>
</feature>
<evidence type="ECO:0000256" key="11">
    <source>
        <dbReference type="PROSITE-ProRule" id="PRU00175"/>
    </source>
</evidence>
<dbReference type="Proteomes" id="UP000001554">
    <property type="component" value="Chromosome 12"/>
</dbReference>
<dbReference type="InterPro" id="IPR051657">
    <property type="entry name" value="RNF168/RNF169_E3_ubiq-ligase"/>
</dbReference>
<feature type="compositionally biased region" description="Polar residues" evidence="13">
    <location>
        <begin position="520"/>
        <end position="534"/>
    </location>
</feature>
<evidence type="ECO:0000256" key="4">
    <source>
        <dbReference type="ARBA" id="ARBA00022679"/>
    </source>
</evidence>
<dbReference type="PANTHER" id="PTHR23328">
    <property type="entry name" value="RING-TYPE DOMAIN-CONTAINING PROTEIN"/>
    <property type="match status" value="1"/>
</dbReference>
<keyword evidence="9" id="KW-0862">Zinc</keyword>
<feature type="domain" description="RING-type" evidence="14">
    <location>
        <begin position="25"/>
        <end position="66"/>
    </location>
</feature>
<feature type="compositionally biased region" description="Basic and acidic residues" evidence="13">
    <location>
        <begin position="360"/>
        <end position="371"/>
    </location>
</feature>
<keyword evidence="8" id="KW-0833">Ubl conjugation pathway</keyword>
<comment type="subcellular location">
    <subcellularLocation>
        <location evidence="2">Nucleus</location>
    </subcellularLocation>
</comment>
<dbReference type="EC" id="2.3.2.27" evidence="3"/>
<keyword evidence="5" id="KW-0479">Metal-binding</keyword>
<evidence type="ECO:0000256" key="7">
    <source>
        <dbReference type="ARBA" id="ARBA00022771"/>
    </source>
</evidence>
<gene>
    <name evidence="16" type="primary">LOC118427630</name>
</gene>
<evidence type="ECO:0000256" key="10">
    <source>
        <dbReference type="ARBA" id="ARBA00023242"/>
    </source>
</evidence>
<dbReference type="OrthoDB" id="426657at2759"/>
<dbReference type="OMA" id="VEDCMCP"/>
<evidence type="ECO:0000256" key="1">
    <source>
        <dbReference type="ARBA" id="ARBA00000900"/>
    </source>
</evidence>
<feature type="compositionally biased region" description="Basic residues" evidence="13">
    <location>
        <begin position="619"/>
        <end position="631"/>
    </location>
</feature>
<feature type="compositionally biased region" description="Polar residues" evidence="13">
    <location>
        <begin position="292"/>
        <end position="309"/>
    </location>
</feature>
<keyword evidence="6" id="KW-0227">DNA damage</keyword>
<dbReference type="Pfam" id="PF00097">
    <property type="entry name" value="zf-C3HC4"/>
    <property type="match status" value="1"/>
</dbReference>
<dbReference type="GO" id="GO:0061630">
    <property type="term" value="F:ubiquitin protein ligase activity"/>
    <property type="evidence" value="ECO:0007669"/>
    <property type="project" value="UniProtKB-EC"/>
</dbReference>
<feature type="compositionally biased region" description="Polar residues" evidence="13">
    <location>
        <begin position="670"/>
        <end position="683"/>
    </location>
</feature>
<accession>A0A9J7M3L0</accession>
<dbReference type="RefSeq" id="XP_035693398.1">
    <property type="nucleotide sequence ID" value="XM_035837505.1"/>
</dbReference>
<dbReference type="PANTHER" id="PTHR23328:SF0">
    <property type="entry name" value="RING-TYPE DOMAIN-CONTAINING PROTEIN"/>
    <property type="match status" value="1"/>
</dbReference>
<dbReference type="PROSITE" id="PS50089">
    <property type="entry name" value="ZF_RING_2"/>
    <property type="match status" value="1"/>
</dbReference>
<feature type="compositionally biased region" description="Basic residues" evidence="13">
    <location>
        <begin position="550"/>
        <end position="563"/>
    </location>
</feature>
<dbReference type="CDD" id="cd16550">
    <property type="entry name" value="RING-HC_RNF168"/>
    <property type="match status" value="1"/>
</dbReference>
<dbReference type="GO" id="GO:0035861">
    <property type="term" value="C:site of double-strand break"/>
    <property type="evidence" value="ECO:0000318"/>
    <property type="project" value="GO_Central"/>
</dbReference>
<dbReference type="Gene3D" id="3.30.40.10">
    <property type="entry name" value="Zinc/RING finger domain, C3HC4 (zinc finger)"/>
    <property type="match status" value="1"/>
</dbReference>
<protein>
    <recommendedName>
        <fullName evidence="3">RING-type E3 ubiquitin transferase</fullName>
        <ecNumber evidence="3">2.3.2.27</ecNumber>
    </recommendedName>
</protein>
<evidence type="ECO:0000256" key="2">
    <source>
        <dbReference type="ARBA" id="ARBA00004123"/>
    </source>
</evidence>
<keyword evidence="7 11" id="KW-0863">Zinc-finger</keyword>
<dbReference type="GeneID" id="118427630"/>
<feature type="compositionally biased region" description="Polar residues" evidence="13">
    <location>
        <begin position="632"/>
        <end position="641"/>
    </location>
</feature>
<reference evidence="15" key="1">
    <citation type="journal article" date="2020" name="Nat. Ecol. Evol.">
        <title>Deeply conserved synteny resolves early events in vertebrate evolution.</title>
        <authorList>
            <person name="Simakov O."/>
            <person name="Marletaz F."/>
            <person name="Yue J.X."/>
            <person name="O'Connell B."/>
            <person name="Jenkins J."/>
            <person name="Brandt A."/>
            <person name="Calef R."/>
            <person name="Tung C.H."/>
            <person name="Huang T.K."/>
            <person name="Schmutz J."/>
            <person name="Satoh N."/>
            <person name="Yu J.K."/>
            <person name="Putnam N.H."/>
            <person name="Green R.E."/>
            <person name="Rokhsar D.S."/>
        </authorList>
    </citation>
    <scope>NUCLEOTIDE SEQUENCE [LARGE SCALE GENOMIC DNA]</scope>
    <source>
        <strain evidence="15">S238N-H82</strain>
    </source>
</reference>
<keyword evidence="4" id="KW-0808">Transferase</keyword>
<dbReference type="SUPFAM" id="SSF57850">
    <property type="entry name" value="RING/U-box"/>
    <property type="match status" value="1"/>
</dbReference>
<evidence type="ECO:0000259" key="14">
    <source>
        <dbReference type="PROSITE" id="PS50089"/>
    </source>
</evidence>